<dbReference type="InterPro" id="IPR043130">
    <property type="entry name" value="CDP-OH_PTrfase_TM_dom"/>
</dbReference>
<gene>
    <name evidence="17" type="ORF">SAMN00017405_0240</name>
</gene>
<evidence type="ECO:0000256" key="5">
    <source>
        <dbReference type="ARBA" id="ARBA00017171"/>
    </source>
</evidence>
<dbReference type="GO" id="GO:0003882">
    <property type="term" value="F:CDP-diacylglycerol-serine O-phosphatidyltransferase activity"/>
    <property type="evidence" value="ECO:0007669"/>
    <property type="project" value="UniProtKB-EC"/>
</dbReference>
<comment type="catalytic activity">
    <reaction evidence="1">
        <text>a CDP-1,2-diacyl-sn-glycerol + L-serine = a 1,2-diacyl-sn-glycero-3-phospho-L-serine + CMP + H(+)</text>
        <dbReference type="Rhea" id="RHEA:16913"/>
        <dbReference type="ChEBI" id="CHEBI:15378"/>
        <dbReference type="ChEBI" id="CHEBI:33384"/>
        <dbReference type="ChEBI" id="CHEBI:57262"/>
        <dbReference type="ChEBI" id="CHEBI:58332"/>
        <dbReference type="ChEBI" id="CHEBI:60377"/>
        <dbReference type="EC" id="2.7.8.8"/>
    </reaction>
</comment>
<dbReference type="PANTHER" id="PTHR14269:SF61">
    <property type="entry name" value="CDP-DIACYLGLYCEROL--SERINE O-PHOSPHATIDYLTRANSFERASE"/>
    <property type="match status" value="1"/>
</dbReference>
<keyword evidence="13" id="KW-1208">Phospholipid metabolism</keyword>
<keyword evidence="9 16" id="KW-1133">Transmembrane helix</keyword>
<feature type="transmembrane region" description="Helical" evidence="16">
    <location>
        <begin position="90"/>
        <end position="109"/>
    </location>
</feature>
<evidence type="ECO:0000256" key="9">
    <source>
        <dbReference type="ARBA" id="ARBA00022989"/>
    </source>
</evidence>
<dbReference type="AlphaFoldDB" id="A0A1W1VMU0"/>
<evidence type="ECO:0000256" key="7">
    <source>
        <dbReference type="ARBA" id="ARBA00022679"/>
    </source>
</evidence>
<evidence type="ECO:0000313" key="17">
    <source>
        <dbReference type="EMBL" id="SMB94603.1"/>
    </source>
</evidence>
<dbReference type="PROSITE" id="PS00379">
    <property type="entry name" value="CDP_ALCOHOL_P_TRANSF"/>
    <property type="match status" value="1"/>
</dbReference>
<dbReference type="OrthoDB" id="9777147at2"/>
<evidence type="ECO:0000256" key="13">
    <source>
        <dbReference type="ARBA" id="ARBA00023264"/>
    </source>
</evidence>
<evidence type="ECO:0000256" key="2">
    <source>
        <dbReference type="ARBA" id="ARBA00004127"/>
    </source>
</evidence>
<dbReference type="EMBL" id="FWWT01000022">
    <property type="protein sequence ID" value="SMB94603.1"/>
    <property type="molecule type" value="Genomic_DNA"/>
</dbReference>
<comment type="similarity">
    <text evidence="3 15">Belongs to the CDP-alcohol phosphatidyltransferase class-I family.</text>
</comment>
<dbReference type="Pfam" id="PF01066">
    <property type="entry name" value="CDP-OH_P_transf"/>
    <property type="match status" value="1"/>
</dbReference>
<proteinExistence type="inferred from homology"/>
<keyword evidence="10" id="KW-0443">Lipid metabolism</keyword>
<evidence type="ECO:0000256" key="12">
    <source>
        <dbReference type="ARBA" id="ARBA00023209"/>
    </source>
</evidence>
<evidence type="ECO:0000256" key="8">
    <source>
        <dbReference type="ARBA" id="ARBA00022692"/>
    </source>
</evidence>
<dbReference type="InterPro" id="IPR000462">
    <property type="entry name" value="CDP-OH_P_trans"/>
</dbReference>
<dbReference type="Gene3D" id="1.20.120.1760">
    <property type="match status" value="1"/>
</dbReference>
<evidence type="ECO:0000256" key="4">
    <source>
        <dbReference type="ARBA" id="ARBA00013174"/>
    </source>
</evidence>
<feature type="transmembrane region" description="Helical" evidence="16">
    <location>
        <begin position="121"/>
        <end position="139"/>
    </location>
</feature>
<accession>A0A1W1VMU0</accession>
<name>A0A1W1VMU0_DESTI</name>
<keyword evidence="12" id="KW-0594">Phospholipid biosynthesis</keyword>
<dbReference type="InterPro" id="IPR004533">
    <property type="entry name" value="CDP-diaglyc--ser_O-PTrfase"/>
</dbReference>
<evidence type="ECO:0000256" key="6">
    <source>
        <dbReference type="ARBA" id="ARBA00022516"/>
    </source>
</evidence>
<dbReference type="STRING" id="656914.SAMN00017405_0240"/>
<dbReference type="InterPro" id="IPR048254">
    <property type="entry name" value="CDP_ALCOHOL_P_TRANSF_CS"/>
</dbReference>
<dbReference type="GO" id="GO:0008654">
    <property type="term" value="P:phospholipid biosynthetic process"/>
    <property type="evidence" value="ECO:0007669"/>
    <property type="project" value="UniProtKB-KW"/>
</dbReference>
<evidence type="ECO:0000256" key="10">
    <source>
        <dbReference type="ARBA" id="ARBA00023098"/>
    </source>
</evidence>
<dbReference type="EC" id="2.7.8.8" evidence="4"/>
<keyword evidence="7 15" id="KW-0808">Transferase</keyword>
<dbReference type="GO" id="GO:0016020">
    <property type="term" value="C:membrane"/>
    <property type="evidence" value="ECO:0007669"/>
    <property type="project" value="InterPro"/>
</dbReference>
<keyword evidence="8 16" id="KW-0812">Transmembrane</keyword>
<feature type="transmembrane region" description="Helical" evidence="16">
    <location>
        <begin position="145"/>
        <end position="162"/>
    </location>
</feature>
<keyword evidence="18" id="KW-1185">Reference proteome</keyword>
<reference evidence="17 18" key="1">
    <citation type="submission" date="2017-04" db="EMBL/GenBank/DDBJ databases">
        <authorList>
            <person name="Afonso C.L."/>
            <person name="Miller P.J."/>
            <person name="Scott M.A."/>
            <person name="Spackman E."/>
            <person name="Goraichik I."/>
            <person name="Dimitrov K.M."/>
            <person name="Suarez D.L."/>
            <person name="Swayne D.E."/>
        </authorList>
    </citation>
    <scope>NUCLEOTIDE SEQUENCE [LARGE SCALE GENOMIC DNA]</scope>
    <source>
        <strain evidence="17 18">DSM 11270</strain>
    </source>
</reference>
<evidence type="ECO:0000256" key="16">
    <source>
        <dbReference type="SAM" id="Phobius"/>
    </source>
</evidence>
<protein>
    <recommendedName>
        <fullName evidence="5">CDP-diacylglycerol--serine O-phosphatidyltransferase</fullName>
        <ecNumber evidence="4">2.7.8.8</ecNumber>
    </recommendedName>
    <alternativeName>
        <fullName evidence="14">Phosphatidylserine synthase</fullName>
    </alternativeName>
</protein>
<evidence type="ECO:0000313" key="18">
    <source>
        <dbReference type="Proteomes" id="UP000192731"/>
    </source>
</evidence>
<dbReference type="GO" id="GO:0012505">
    <property type="term" value="C:endomembrane system"/>
    <property type="evidence" value="ECO:0007669"/>
    <property type="project" value="UniProtKB-SubCell"/>
</dbReference>
<evidence type="ECO:0000256" key="15">
    <source>
        <dbReference type="RuleBase" id="RU003750"/>
    </source>
</evidence>
<sequence>MGTKIIIPNMVTLSNLLLGIISLNYTMNEQYTVAAISILLAMMMDGMDGKIARKLDVASNFGKQLDSLCDLVSFGVAPALLVYGSSLQAIGPSGLIIALIFALCGAIRLARFNVLDINDHFIGVPITFAGSLLALAVLIASRLPLSVLFFSVFTLLLAYLMVSNLKVPKY</sequence>
<dbReference type="PANTHER" id="PTHR14269">
    <property type="entry name" value="CDP-DIACYLGLYCEROL--GLYCEROL-3-PHOSPHATE 3-PHOSPHATIDYLTRANSFERASE-RELATED"/>
    <property type="match status" value="1"/>
</dbReference>
<comment type="subcellular location">
    <subcellularLocation>
        <location evidence="2">Endomembrane system</location>
        <topology evidence="2">Multi-pass membrane protein</topology>
    </subcellularLocation>
</comment>
<dbReference type="Proteomes" id="UP000192731">
    <property type="component" value="Unassembled WGS sequence"/>
</dbReference>
<evidence type="ECO:0000256" key="11">
    <source>
        <dbReference type="ARBA" id="ARBA00023136"/>
    </source>
</evidence>
<keyword evidence="11 16" id="KW-0472">Membrane</keyword>
<dbReference type="RefSeq" id="WP_084054053.1">
    <property type="nucleotide sequence ID" value="NZ_FWWT01000022.1"/>
</dbReference>
<evidence type="ECO:0000256" key="3">
    <source>
        <dbReference type="ARBA" id="ARBA00010441"/>
    </source>
</evidence>
<evidence type="ECO:0000256" key="1">
    <source>
        <dbReference type="ARBA" id="ARBA00000287"/>
    </source>
</evidence>
<keyword evidence="6" id="KW-0444">Lipid biosynthesis</keyword>
<dbReference type="InterPro" id="IPR050324">
    <property type="entry name" value="CDP-alcohol_PTase-I"/>
</dbReference>
<feature type="transmembrane region" description="Helical" evidence="16">
    <location>
        <begin position="7"/>
        <end position="25"/>
    </location>
</feature>
<evidence type="ECO:0000256" key="14">
    <source>
        <dbReference type="ARBA" id="ARBA00032361"/>
    </source>
</evidence>
<dbReference type="NCBIfam" id="TIGR00473">
    <property type="entry name" value="pssA"/>
    <property type="match status" value="1"/>
</dbReference>
<organism evidence="17 18">
    <name type="scientific">Desulfonispora thiosulfatigenes DSM 11270</name>
    <dbReference type="NCBI Taxonomy" id="656914"/>
    <lineage>
        <taxon>Bacteria</taxon>
        <taxon>Bacillati</taxon>
        <taxon>Bacillota</taxon>
        <taxon>Clostridia</taxon>
        <taxon>Eubacteriales</taxon>
        <taxon>Peptococcaceae</taxon>
        <taxon>Desulfonispora</taxon>
    </lineage>
</organism>